<dbReference type="PANTHER" id="PTHR43047">
    <property type="entry name" value="TWO-COMPONENT HISTIDINE PROTEIN KINASE"/>
    <property type="match status" value="1"/>
</dbReference>
<dbReference type="InterPro" id="IPR013656">
    <property type="entry name" value="PAS_4"/>
</dbReference>
<evidence type="ECO:0000256" key="11">
    <source>
        <dbReference type="ARBA" id="ARBA00022989"/>
    </source>
</evidence>
<dbReference type="FunFam" id="3.30.565.10:FF:000010">
    <property type="entry name" value="Sensor histidine kinase RcsC"/>
    <property type="match status" value="1"/>
</dbReference>
<dbReference type="SMART" id="SM00387">
    <property type="entry name" value="HATPase_c"/>
    <property type="match status" value="1"/>
</dbReference>
<sequence>MCRSIRARAIGLTLFLSLLPLFSLGIYSYLVAKGATLQVQIRSIRSHAEELARDLDEYLAERQRDILLIARHPAIRSFSVATPEARPILRAQAQADLTNFLEVNAHYEAAYLLDPSGRALLSMAEDPDPHAASRPYFLRALAGETYASEPSLLAGSGRAVIYFSAPVPHPGGKGIAGVAVLRVRAEELWRIVEKEKDRLGEGSLATLFDEYGIRLAHARNRRMIFRAVASLPRHTERRLLAEGRFGTLKRIGSLPFPDLAQGLREPARRPYFIHHLADSPDRYHAVAVPLRTRRWTVVESVPEAAFLAPVNHFTRNALWLGAGIALLALFVARMGARSMVNSLSLLTRSALRMGEGDLSTPVSLQREDELGQLAQSLEQMRASLADAFERERRLQGQVEERARELSREIVAQNQYAEGVLRSIADGVYSTDLERRIQSWSQGAEAITGFEEEEVRGTSCRDLLQHCDEEGKTLCDTDCPILQVLQRGQPVSVPEAWVHTRNGGRVPVAVTVSPLFDLQGEVSGTVEVFRDISRERELRENILRASQAKNAFLSTMSHELRTPLSAIISLSEMLGEHFFGELSPKQAQCINDILDSGRQLLALINDILDLSRAEAGEVELQWDEFSLRSLLEASLKAVSREALEKEIALSLRVEEGLKTLVADANKVRQVLLNLLSNAIKFTPAGGRAGIEVHRHGDCVAVAVWDTGIGIAPQDQGRLFQPFQQIDNSLARQYGGTGLGLCLARKWVELHGGEIWVESGLGEGSRFTFTLPLQGRDSLQGKALAGKELLRVRAPSLENQSVLLPYASFYRHLERMINLSRRQERSLAVIHLRWGGAGGSLREGALPVPAGGLKDSFNLVVRIIQDRIRSYDAMGRGRGDLTLFLLFPDTPIPQAQEVAQRCRVLLEEKGIGAEARVVVYPQDGQTAEELIQAVSSMPLEAKGDPRERKRNPQGFGGR</sequence>
<dbReference type="Proteomes" id="UP000769766">
    <property type="component" value="Unassembled WGS sequence"/>
</dbReference>
<evidence type="ECO:0000259" key="18">
    <source>
        <dbReference type="PROSITE" id="PS50113"/>
    </source>
</evidence>
<evidence type="ECO:0000313" key="21">
    <source>
        <dbReference type="Proteomes" id="UP000769766"/>
    </source>
</evidence>
<gene>
    <name evidence="20" type="ORF">HYY20_09825</name>
</gene>
<dbReference type="InterPro" id="IPR036890">
    <property type="entry name" value="HATPase_C_sf"/>
</dbReference>
<dbReference type="PROSITE" id="PS50109">
    <property type="entry name" value="HIS_KIN"/>
    <property type="match status" value="1"/>
</dbReference>
<evidence type="ECO:0000256" key="15">
    <source>
        <dbReference type="SAM" id="Phobius"/>
    </source>
</evidence>
<dbReference type="PROSITE" id="PS50112">
    <property type="entry name" value="PAS"/>
    <property type="match status" value="1"/>
</dbReference>
<feature type="domain" description="PAS" evidence="17">
    <location>
        <begin position="412"/>
        <end position="469"/>
    </location>
</feature>
<dbReference type="Pfam" id="PF00512">
    <property type="entry name" value="HisKA"/>
    <property type="match status" value="1"/>
</dbReference>
<dbReference type="SUPFAM" id="SSF158472">
    <property type="entry name" value="HAMP domain-like"/>
    <property type="match status" value="1"/>
</dbReference>
<feature type="region of interest" description="Disordered" evidence="14">
    <location>
        <begin position="933"/>
        <end position="956"/>
    </location>
</feature>
<dbReference type="CDD" id="cd00130">
    <property type="entry name" value="PAS"/>
    <property type="match status" value="1"/>
</dbReference>
<keyword evidence="6" id="KW-0808">Transferase</keyword>
<feature type="domain" description="HAMP" evidence="19">
    <location>
        <begin position="337"/>
        <end position="389"/>
    </location>
</feature>
<dbReference type="GO" id="GO:0000155">
    <property type="term" value="F:phosphorelay sensor kinase activity"/>
    <property type="evidence" value="ECO:0007669"/>
    <property type="project" value="InterPro"/>
</dbReference>
<dbReference type="InterPro" id="IPR003661">
    <property type="entry name" value="HisK_dim/P_dom"/>
</dbReference>
<dbReference type="SMART" id="SM00388">
    <property type="entry name" value="HisKA"/>
    <property type="match status" value="1"/>
</dbReference>
<dbReference type="SUPFAM" id="SSF47384">
    <property type="entry name" value="Homodimeric domain of signal transducing histidine kinase"/>
    <property type="match status" value="1"/>
</dbReference>
<evidence type="ECO:0000256" key="1">
    <source>
        <dbReference type="ARBA" id="ARBA00000085"/>
    </source>
</evidence>
<evidence type="ECO:0000256" key="7">
    <source>
        <dbReference type="ARBA" id="ARBA00022692"/>
    </source>
</evidence>
<evidence type="ECO:0000313" key="20">
    <source>
        <dbReference type="EMBL" id="MBI2877167.1"/>
    </source>
</evidence>
<dbReference type="CDD" id="cd06225">
    <property type="entry name" value="HAMP"/>
    <property type="match status" value="1"/>
</dbReference>
<evidence type="ECO:0000256" key="14">
    <source>
        <dbReference type="SAM" id="MobiDB-lite"/>
    </source>
</evidence>
<evidence type="ECO:0000259" key="16">
    <source>
        <dbReference type="PROSITE" id="PS50109"/>
    </source>
</evidence>
<keyword evidence="4" id="KW-1003">Cell membrane</keyword>
<dbReference type="GO" id="GO:0009927">
    <property type="term" value="F:histidine phosphotransfer kinase activity"/>
    <property type="evidence" value="ECO:0007669"/>
    <property type="project" value="TreeGrafter"/>
</dbReference>
<keyword evidence="10" id="KW-0067">ATP-binding</keyword>
<dbReference type="InterPro" id="IPR003594">
    <property type="entry name" value="HATPase_dom"/>
</dbReference>
<comment type="catalytic activity">
    <reaction evidence="1">
        <text>ATP + protein L-histidine = ADP + protein N-phospho-L-histidine.</text>
        <dbReference type="EC" id="2.7.13.3"/>
    </reaction>
</comment>
<feature type="transmembrane region" description="Helical" evidence="15">
    <location>
        <begin position="12"/>
        <end position="32"/>
    </location>
</feature>
<dbReference type="Gene3D" id="6.10.340.10">
    <property type="match status" value="1"/>
</dbReference>
<evidence type="ECO:0000259" key="19">
    <source>
        <dbReference type="PROSITE" id="PS50885"/>
    </source>
</evidence>
<dbReference type="Pfam" id="PF00672">
    <property type="entry name" value="HAMP"/>
    <property type="match status" value="1"/>
</dbReference>
<dbReference type="InterPro" id="IPR035965">
    <property type="entry name" value="PAS-like_dom_sf"/>
</dbReference>
<evidence type="ECO:0000256" key="3">
    <source>
        <dbReference type="ARBA" id="ARBA00012438"/>
    </source>
</evidence>
<dbReference type="InterPro" id="IPR033479">
    <property type="entry name" value="dCache_1"/>
</dbReference>
<dbReference type="SMART" id="SM00091">
    <property type="entry name" value="PAS"/>
    <property type="match status" value="1"/>
</dbReference>
<organism evidence="20 21">
    <name type="scientific">Tectimicrobiota bacterium</name>
    <dbReference type="NCBI Taxonomy" id="2528274"/>
    <lineage>
        <taxon>Bacteria</taxon>
        <taxon>Pseudomonadati</taxon>
        <taxon>Nitrospinota/Tectimicrobiota group</taxon>
        <taxon>Candidatus Tectimicrobiota</taxon>
    </lineage>
</organism>
<dbReference type="SUPFAM" id="SSF55874">
    <property type="entry name" value="ATPase domain of HSP90 chaperone/DNA topoisomerase II/histidine kinase"/>
    <property type="match status" value="1"/>
</dbReference>
<keyword evidence="11 15" id="KW-1133">Transmembrane helix</keyword>
<proteinExistence type="predicted"/>
<accession>A0A932FXA4</accession>
<evidence type="ECO:0000256" key="6">
    <source>
        <dbReference type="ARBA" id="ARBA00022679"/>
    </source>
</evidence>
<dbReference type="CDD" id="cd00082">
    <property type="entry name" value="HisKA"/>
    <property type="match status" value="1"/>
</dbReference>
<evidence type="ECO:0000256" key="5">
    <source>
        <dbReference type="ARBA" id="ARBA00022553"/>
    </source>
</evidence>
<dbReference type="InterPro" id="IPR004358">
    <property type="entry name" value="Sig_transdc_His_kin-like_C"/>
</dbReference>
<dbReference type="Gene3D" id="3.30.565.10">
    <property type="entry name" value="Histidine kinase-like ATPase, C-terminal domain"/>
    <property type="match status" value="1"/>
</dbReference>
<dbReference type="InterPro" id="IPR005467">
    <property type="entry name" value="His_kinase_dom"/>
</dbReference>
<dbReference type="Gene3D" id="3.30.450.20">
    <property type="entry name" value="PAS domain"/>
    <property type="match status" value="2"/>
</dbReference>
<dbReference type="CDD" id="cd12914">
    <property type="entry name" value="PDC1_DGC_like"/>
    <property type="match status" value="1"/>
</dbReference>
<keyword evidence="12" id="KW-0902">Two-component regulatory system</keyword>
<dbReference type="PANTHER" id="PTHR43047:SF63">
    <property type="entry name" value="HISTIDINE KINASE"/>
    <property type="match status" value="1"/>
</dbReference>
<evidence type="ECO:0000256" key="10">
    <source>
        <dbReference type="ARBA" id="ARBA00022840"/>
    </source>
</evidence>
<comment type="caution">
    <text evidence="20">The sequence shown here is derived from an EMBL/GenBank/DDBJ whole genome shotgun (WGS) entry which is preliminary data.</text>
</comment>
<name>A0A932FXA4_UNCTE</name>
<reference evidence="20" key="1">
    <citation type="submission" date="2020-07" db="EMBL/GenBank/DDBJ databases">
        <title>Huge and variable diversity of episymbiotic CPR bacteria and DPANN archaea in groundwater ecosystems.</title>
        <authorList>
            <person name="He C.Y."/>
            <person name="Keren R."/>
            <person name="Whittaker M."/>
            <person name="Farag I.F."/>
            <person name="Doudna J."/>
            <person name="Cate J.H.D."/>
            <person name="Banfield J.F."/>
        </authorList>
    </citation>
    <scope>NUCLEOTIDE SEQUENCE</scope>
    <source>
        <strain evidence="20">NC_groundwater_672_Ag_B-0.1um_62_36</strain>
    </source>
</reference>
<keyword evidence="5" id="KW-0597">Phosphoprotein</keyword>
<feature type="domain" description="PAC" evidence="18">
    <location>
        <begin position="491"/>
        <end position="543"/>
    </location>
</feature>
<dbReference type="SUPFAM" id="SSF103190">
    <property type="entry name" value="Sensory domain-like"/>
    <property type="match status" value="1"/>
</dbReference>
<dbReference type="SMART" id="SM00304">
    <property type="entry name" value="HAMP"/>
    <property type="match status" value="1"/>
</dbReference>
<evidence type="ECO:0000256" key="13">
    <source>
        <dbReference type="ARBA" id="ARBA00023136"/>
    </source>
</evidence>
<dbReference type="InterPro" id="IPR029151">
    <property type="entry name" value="Sensor-like_sf"/>
</dbReference>
<dbReference type="InterPro" id="IPR003660">
    <property type="entry name" value="HAMP_dom"/>
</dbReference>
<evidence type="ECO:0000256" key="8">
    <source>
        <dbReference type="ARBA" id="ARBA00022741"/>
    </source>
</evidence>
<keyword evidence="7 15" id="KW-0812">Transmembrane</keyword>
<evidence type="ECO:0000256" key="9">
    <source>
        <dbReference type="ARBA" id="ARBA00022777"/>
    </source>
</evidence>
<evidence type="ECO:0000256" key="4">
    <source>
        <dbReference type="ARBA" id="ARBA00022475"/>
    </source>
</evidence>
<keyword evidence="9" id="KW-0418">Kinase</keyword>
<dbReference type="Pfam" id="PF02518">
    <property type="entry name" value="HATPase_c"/>
    <property type="match status" value="1"/>
</dbReference>
<protein>
    <recommendedName>
        <fullName evidence="3">histidine kinase</fullName>
        <ecNumber evidence="3">2.7.13.3</ecNumber>
    </recommendedName>
</protein>
<dbReference type="Pfam" id="PF02743">
    <property type="entry name" value="dCache_1"/>
    <property type="match status" value="1"/>
</dbReference>
<dbReference type="PRINTS" id="PR00344">
    <property type="entry name" value="BCTRLSENSOR"/>
</dbReference>
<evidence type="ECO:0000259" key="17">
    <source>
        <dbReference type="PROSITE" id="PS50112"/>
    </source>
</evidence>
<dbReference type="Pfam" id="PF08448">
    <property type="entry name" value="PAS_4"/>
    <property type="match status" value="1"/>
</dbReference>
<dbReference type="PROSITE" id="PS50113">
    <property type="entry name" value="PAC"/>
    <property type="match status" value="1"/>
</dbReference>
<dbReference type="Gene3D" id="1.10.287.130">
    <property type="match status" value="1"/>
</dbReference>
<dbReference type="GO" id="GO:0005886">
    <property type="term" value="C:plasma membrane"/>
    <property type="evidence" value="ECO:0007669"/>
    <property type="project" value="UniProtKB-SubCell"/>
</dbReference>
<dbReference type="GO" id="GO:0005524">
    <property type="term" value="F:ATP binding"/>
    <property type="evidence" value="ECO:0007669"/>
    <property type="project" value="UniProtKB-KW"/>
</dbReference>
<dbReference type="CDD" id="cd16922">
    <property type="entry name" value="HATPase_EvgS-ArcB-TorS-like"/>
    <property type="match status" value="1"/>
</dbReference>
<dbReference type="EMBL" id="JACPRF010000295">
    <property type="protein sequence ID" value="MBI2877167.1"/>
    <property type="molecule type" value="Genomic_DNA"/>
</dbReference>
<evidence type="ECO:0000256" key="2">
    <source>
        <dbReference type="ARBA" id="ARBA00004651"/>
    </source>
</evidence>
<dbReference type="InterPro" id="IPR000700">
    <property type="entry name" value="PAS-assoc_C"/>
</dbReference>
<dbReference type="InterPro" id="IPR000014">
    <property type="entry name" value="PAS"/>
</dbReference>
<keyword evidence="13 15" id="KW-0472">Membrane</keyword>
<dbReference type="SUPFAM" id="SSF55785">
    <property type="entry name" value="PYP-like sensor domain (PAS domain)"/>
    <property type="match status" value="1"/>
</dbReference>
<dbReference type="InterPro" id="IPR036097">
    <property type="entry name" value="HisK_dim/P_sf"/>
</dbReference>
<dbReference type="NCBIfam" id="TIGR00229">
    <property type="entry name" value="sensory_box"/>
    <property type="match status" value="1"/>
</dbReference>
<keyword evidence="8" id="KW-0547">Nucleotide-binding</keyword>
<evidence type="ECO:0000256" key="12">
    <source>
        <dbReference type="ARBA" id="ARBA00023012"/>
    </source>
</evidence>
<feature type="domain" description="Histidine kinase" evidence="16">
    <location>
        <begin position="554"/>
        <end position="773"/>
    </location>
</feature>
<dbReference type="EC" id="2.7.13.3" evidence="3"/>
<comment type="subcellular location">
    <subcellularLocation>
        <location evidence="2">Cell membrane</location>
        <topology evidence="2">Multi-pass membrane protein</topology>
    </subcellularLocation>
</comment>
<dbReference type="AlphaFoldDB" id="A0A932FXA4"/>
<dbReference type="PROSITE" id="PS50885">
    <property type="entry name" value="HAMP"/>
    <property type="match status" value="1"/>
</dbReference>